<evidence type="ECO:0000313" key="3">
    <source>
        <dbReference type="EMBL" id="CAD8581360.1"/>
    </source>
</evidence>
<evidence type="ECO:0000259" key="2">
    <source>
        <dbReference type="Pfam" id="PF03457"/>
    </source>
</evidence>
<dbReference type="EMBL" id="HBEW01003938">
    <property type="protein sequence ID" value="CAD8581360.1"/>
    <property type="molecule type" value="Transcribed_RNA"/>
</dbReference>
<dbReference type="InterPro" id="IPR005114">
    <property type="entry name" value="Helicase_assoc"/>
</dbReference>
<dbReference type="PANTHER" id="PTHR33418">
    <property type="entry name" value="HELICASE-ASSOCIATED"/>
    <property type="match status" value="1"/>
</dbReference>
<evidence type="ECO:0000256" key="1">
    <source>
        <dbReference type="SAM" id="MobiDB-lite"/>
    </source>
</evidence>
<proteinExistence type="predicted"/>
<reference evidence="3" key="1">
    <citation type="submission" date="2021-01" db="EMBL/GenBank/DDBJ databases">
        <authorList>
            <person name="Corre E."/>
            <person name="Pelletier E."/>
            <person name="Niang G."/>
            <person name="Scheremetjew M."/>
            <person name="Finn R."/>
            <person name="Kale V."/>
            <person name="Holt S."/>
            <person name="Cochrane G."/>
            <person name="Meng A."/>
            <person name="Brown T."/>
            <person name="Cohen L."/>
        </authorList>
    </citation>
    <scope>NUCLEOTIDE SEQUENCE</scope>
    <source>
        <strain evidence="3">Clade-D-RCC2572</strain>
    </source>
</reference>
<feature type="domain" description="Helicase-associated" evidence="2">
    <location>
        <begin position="193"/>
        <end position="243"/>
    </location>
</feature>
<sequence>MARSNAETPVSAVWRAHYEALLNWSSRTVGSQHVNCPKDCVVGNLPIGTWLVDQRARMRGTDKSIATLDGERRALLQALVDDGKLWLQNPERRSWDEVFQAWTRWAHEKHGGNDYNVRHNETYEGIRLGTWVNLQRMRLRDKYPQENGKTPLTAQQKAALLELVAQGKFRIDAVDRFPIKFDLMMKWSEETVGGRHCNVPYDCVYEGERLGVWLNTQRQRLRGGTTKSKSELKAEQREMLEKLVQERKLWVSEPNMWDEKYNLLLQWSEDNNNGEHVNIPQAAPPYKGVQLGSWLATQRNRFRGKLGKMKPLTPEQELKLNELITQGKLKMKPLKQPAEAGNKPAGNKRQRRA</sequence>
<dbReference type="PANTHER" id="PTHR33418:SF1">
    <property type="entry name" value="HELICASE-ASSOCIATED DOMAIN-CONTAINING PROTEIN"/>
    <property type="match status" value="1"/>
</dbReference>
<feature type="region of interest" description="Disordered" evidence="1">
    <location>
        <begin position="329"/>
        <end position="353"/>
    </location>
</feature>
<feature type="domain" description="Helicase-associated" evidence="2">
    <location>
        <begin position="256"/>
        <end position="323"/>
    </location>
</feature>
<name>A0A7S0KH02_9CHLO</name>
<dbReference type="Pfam" id="PF03457">
    <property type="entry name" value="HA"/>
    <property type="match status" value="4"/>
</dbReference>
<dbReference type="AlphaFoldDB" id="A0A7S0KH02"/>
<accession>A0A7S0KH02</accession>
<gene>
    <name evidence="3" type="ORF">OMED0929_LOCUS3297</name>
</gene>
<feature type="domain" description="Helicase-associated" evidence="2">
    <location>
        <begin position="92"/>
        <end position="162"/>
    </location>
</feature>
<organism evidence="3">
    <name type="scientific">Ostreococcus mediterraneus</name>
    <dbReference type="NCBI Taxonomy" id="1486918"/>
    <lineage>
        <taxon>Eukaryota</taxon>
        <taxon>Viridiplantae</taxon>
        <taxon>Chlorophyta</taxon>
        <taxon>Mamiellophyceae</taxon>
        <taxon>Mamiellales</taxon>
        <taxon>Bathycoccaceae</taxon>
        <taxon>Ostreococcus</taxon>
    </lineage>
</organism>
<protein>
    <recommendedName>
        <fullName evidence="2">Helicase-associated domain-containing protein</fullName>
    </recommendedName>
</protein>
<dbReference type="Gene3D" id="6.10.140.530">
    <property type="match status" value="2"/>
</dbReference>
<feature type="domain" description="Helicase-associated" evidence="2">
    <location>
        <begin position="12"/>
        <end position="79"/>
    </location>
</feature>